<comment type="caution">
    <text evidence="1">The sequence shown here is derived from an EMBL/GenBank/DDBJ whole genome shotgun (WGS) entry which is preliminary data.</text>
</comment>
<gene>
    <name evidence="1" type="ORF">MVI01_45560</name>
</gene>
<dbReference type="Proteomes" id="UP000321224">
    <property type="component" value="Unassembled WGS sequence"/>
</dbReference>
<sequence length="94" mass="10378">MREPALPQPMATLAGEQAVAQQFLKHPESARLFAVVARMVLKDVAHAIRVRHQDEVGGPHGEAHHVAVFPHLGLQEVERVLSQGTEMSDQRGSW</sequence>
<proteinExistence type="predicted"/>
<accession>A0A511HGS8</accession>
<name>A0A511HGS8_9BACT</name>
<reference evidence="1 2" key="1">
    <citation type="submission" date="2019-07" db="EMBL/GenBank/DDBJ databases">
        <title>Whole genome shotgun sequence of Myxococcus virescens NBRC 100334.</title>
        <authorList>
            <person name="Hosoyama A."/>
            <person name="Uohara A."/>
            <person name="Ohji S."/>
            <person name="Ichikawa N."/>
        </authorList>
    </citation>
    <scope>NUCLEOTIDE SEQUENCE [LARGE SCALE GENOMIC DNA]</scope>
    <source>
        <strain evidence="1 2">NBRC 100334</strain>
    </source>
</reference>
<evidence type="ECO:0000313" key="2">
    <source>
        <dbReference type="Proteomes" id="UP000321224"/>
    </source>
</evidence>
<dbReference type="EMBL" id="BJVY01000027">
    <property type="protein sequence ID" value="GEL72772.1"/>
    <property type="molecule type" value="Genomic_DNA"/>
</dbReference>
<organism evidence="1 2">
    <name type="scientific">Myxococcus virescens</name>
    <dbReference type="NCBI Taxonomy" id="83456"/>
    <lineage>
        <taxon>Bacteria</taxon>
        <taxon>Pseudomonadati</taxon>
        <taxon>Myxococcota</taxon>
        <taxon>Myxococcia</taxon>
        <taxon>Myxococcales</taxon>
        <taxon>Cystobacterineae</taxon>
        <taxon>Myxococcaceae</taxon>
        <taxon>Myxococcus</taxon>
    </lineage>
</organism>
<evidence type="ECO:0000313" key="1">
    <source>
        <dbReference type="EMBL" id="GEL72772.1"/>
    </source>
</evidence>
<protein>
    <submittedName>
        <fullName evidence="1">Uncharacterized protein</fullName>
    </submittedName>
</protein>
<dbReference type="AlphaFoldDB" id="A0A511HGS8"/>